<accession>A0AAV4A2J8</accession>
<evidence type="ECO:0000313" key="2">
    <source>
        <dbReference type="Proteomes" id="UP000735302"/>
    </source>
</evidence>
<dbReference type="InterPro" id="IPR036397">
    <property type="entry name" value="RNaseH_sf"/>
</dbReference>
<evidence type="ECO:0000313" key="1">
    <source>
        <dbReference type="EMBL" id="GFO00853.1"/>
    </source>
</evidence>
<name>A0AAV4A2J8_9GAST</name>
<keyword evidence="2" id="KW-1185">Reference proteome</keyword>
<dbReference type="PANTHER" id="PTHR46060">
    <property type="entry name" value="MARINER MOS1 TRANSPOSASE-LIKE PROTEIN"/>
    <property type="match status" value="1"/>
</dbReference>
<sequence length="89" mass="10433">MIRANRRVKQKEITDEVGISKERVPHIVTNVLGYQKVSARWVYRQLTVEVKAQKKDICTQLLEHYNAQGEAFLQRTLTGDKSWVYPYNP</sequence>
<protein>
    <submittedName>
        <fullName evidence="1">Histone-lysine N-methyltransferase SETMAR</fullName>
    </submittedName>
</protein>
<organism evidence="1 2">
    <name type="scientific">Plakobranchus ocellatus</name>
    <dbReference type="NCBI Taxonomy" id="259542"/>
    <lineage>
        <taxon>Eukaryota</taxon>
        <taxon>Metazoa</taxon>
        <taxon>Spiralia</taxon>
        <taxon>Lophotrochozoa</taxon>
        <taxon>Mollusca</taxon>
        <taxon>Gastropoda</taxon>
        <taxon>Heterobranchia</taxon>
        <taxon>Euthyneura</taxon>
        <taxon>Panpulmonata</taxon>
        <taxon>Sacoglossa</taxon>
        <taxon>Placobranchoidea</taxon>
        <taxon>Plakobranchidae</taxon>
        <taxon>Plakobranchus</taxon>
    </lineage>
</organism>
<dbReference type="Proteomes" id="UP000735302">
    <property type="component" value="Unassembled WGS sequence"/>
</dbReference>
<dbReference type="GO" id="GO:0003676">
    <property type="term" value="F:nucleic acid binding"/>
    <property type="evidence" value="ECO:0007669"/>
    <property type="project" value="InterPro"/>
</dbReference>
<proteinExistence type="predicted"/>
<reference evidence="1 2" key="1">
    <citation type="journal article" date="2021" name="Elife">
        <title>Chloroplast acquisition without the gene transfer in kleptoplastic sea slugs, Plakobranchus ocellatus.</title>
        <authorList>
            <person name="Maeda T."/>
            <person name="Takahashi S."/>
            <person name="Yoshida T."/>
            <person name="Shimamura S."/>
            <person name="Takaki Y."/>
            <person name="Nagai Y."/>
            <person name="Toyoda A."/>
            <person name="Suzuki Y."/>
            <person name="Arimoto A."/>
            <person name="Ishii H."/>
            <person name="Satoh N."/>
            <person name="Nishiyama T."/>
            <person name="Hasebe M."/>
            <person name="Maruyama T."/>
            <person name="Minagawa J."/>
            <person name="Obokata J."/>
            <person name="Shigenobu S."/>
        </authorList>
    </citation>
    <scope>NUCLEOTIDE SEQUENCE [LARGE SCALE GENOMIC DNA]</scope>
</reference>
<dbReference type="PANTHER" id="PTHR46060:SF1">
    <property type="entry name" value="MARINER MOS1 TRANSPOSASE-LIKE PROTEIN"/>
    <property type="match status" value="1"/>
</dbReference>
<gene>
    <name evidence="1" type="ORF">PoB_002735800</name>
</gene>
<dbReference type="AlphaFoldDB" id="A0AAV4A2J8"/>
<comment type="caution">
    <text evidence="1">The sequence shown here is derived from an EMBL/GenBank/DDBJ whole genome shotgun (WGS) entry which is preliminary data.</text>
</comment>
<dbReference type="Gene3D" id="3.30.420.10">
    <property type="entry name" value="Ribonuclease H-like superfamily/Ribonuclease H"/>
    <property type="match status" value="1"/>
</dbReference>
<dbReference type="EMBL" id="BLXT01003156">
    <property type="protein sequence ID" value="GFO00853.1"/>
    <property type="molecule type" value="Genomic_DNA"/>
</dbReference>
<dbReference type="InterPro" id="IPR052709">
    <property type="entry name" value="Transposase-MT_Hybrid"/>
</dbReference>